<evidence type="ECO:0000313" key="7">
    <source>
        <dbReference type="EMBL" id="CBY22693.1"/>
    </source>
</evidence>
<evidence type="ECO:0000256" key="2">
    <source>
        <dbReference type="ARBA" id="ARBA00040657"/>
    </source>
</evidence>
<feature type="repeat" description="WD" evidence="5">
    <location>
        <begin position="608"/>
        <end position="643"/>
    </location>
</feature>
<gene>
    <name evidence="7" type="ORF">GSOID_T00013462001</name>
</gene>
<feature type="compositionally biased region" description="Basic and acidic residues" evidence="6">
    <location>
        <begin position="33"/>
        <end position="57"/>
    </location>
</feature>
<feature type="region of interest" description="Disordered" evidence="6">
    <location>
        <begin position="172"/>
        <end position="192"/>
    </location>
</feature>
<dbReference type="OrthoDB" id="239865at2759"/>
<feature type="region of interest" description="Disordered" evidence="6">
    <location>
        <begin position="218"/>
        <end position="334"/>
    </location>
</feature>
<protein>
    <recommendedName>
        <fullName evidence="2">Telomerase Cajal body protein 1</fullName>
    </recommendedName>
    <alternativeName>
        <fullName evidence="3">WD repeat-containing protein 79</fullName>
    </alternativeName>
</protein>
<keyword evidence="5" id="KW-0853">WD repeat</keyword>
<accession>E4WZU7</accession>
<dbReference type="SMART" id="SM00320">
    <property type="entry name" value="WD40"/>
    <property type="match status" value="6"/>
</dbReference>
<evidence type="ECO:0000256" key="1">
    <source>
        <dbReference type="ARBA" id="ARBA00038279"/>
    </source>
</evidence>
<keyword evidence="8" id="KW-1185">Reference proteome</keyword>
<sequence length="759" mass="83946">MSMSGHANGDDVLEEMTKDDESLTGLPSAPGSIKEDQEFELQREDSKDDSRDADKRRNSNLNSEEIINHVQPDLEAIKLGLPEGIATPLPEVDGSSLAAPATDTQWPSRCSSTYCEADDDQSTDENASAKQQTARKPSVAHSAMLNSSMTTADIIRRLSQPTLVPIITSAVGQMFSPPPNQSNMPPSPDRLEMKESNFNYTLEPPSPGRLALKGIETDEDTKNSNEDITDQSYQLTPNTPPAEIEDNEERIQTNQKEQKAVKIPKREHKNKRSNPESLSLRQEIANRNLKRQRTEGSSQDGFLETPRLKSPMPSSQRATPSPQVPSLPENDGMSEVATVGDVDDLGSVASIASFVDGQKESKDDLDRPYRVNRPSMSVEVPEVDCQPWIIKMKGVDYDFQNFSQIVTSRREYATRLDNYLRGCCFAPDGLCILSNSNDNTLRLFNLPPALLSGQLENAEPEMESVLRIPEGEAVYDFCWWPRMNSMDPASCCFVSSAKHQPIHLFDAFNGKLRASYRIIDSVDEVASAHSLAFSTDGMQLYAGLTNEIRIFETMIPGNESSTIKLGKGYHSGIISTLAVNDDVIVAGSFSKEIGVYDSRSHNQISFIEKAHSGGVTGVSFVDDQNLISAGRKCSEIKCWDMRNFTKPIWSVERKSETNQKIQFDVCPIRRELFSGSTDGKLHYWKIRNNTPEKLFERAVHRSAANAANIHPFAPVLASGSGQRVFPNVADSDSEDNLTATPVSDNSLTIWTAFKSSSSE</sequence>
<evidence type="ECO:0000256" key="6">
    <source>
        <dbReference type="SAM" id="MobiDB-lite"/>
    </source>
</evidence>
<dbReference type="InterPro" id="IPR036322">
    <property type="entry name" value="WD40_repeat_dom_sf"/>
</dbReference>
<feature type="compositionally biased region" description="Pro residues" evidence="6">
    <location>
        <begin position="176"/>
        <end position="188"/>
    </location>
</feature>
<feature type="compositionally biased region" description="Polar residues" evidence="6">
    <location>
        <begin position="102"/>
        <end position="114"/>
    </location>
</feature>
<dbReference type="Proteomes" id="UP000001307">
    <property type="component" value="Unassembled WGS sequence"/>
</dbReference>
<dbReference type="InterPro" id="IPR015943">
    <property type="entry name" value="WD40/YVTN_repeat-like_dom_sf"/>
</dbReference>
<dbReference type="SUPFAM" id="SSF50978">
    <property type="entry name" value="WD40 repeat-like"/>
    <property type="match status" value="1"/>
</dbReference>
<feature type="region of interest" description="Disordered" evidence="6">
    <location>
        <begin position="89"/>
        <end position="138"/>
    </location>
</feature>
<evidence type="ECO:0000256" key="4">
    <source>
        <dbReference type="ARBA" id="ARBA00046543"/>
    </source>
</evidence>
<proteinExistence type="inferred from homology"/>
<dbReference type="Pfam" id="PF00400">
    <property type="entry name" value="WD40"/>
    <property type="match status" value="2"/>
</dbReference>
<reference evidence="7" key="1">
    <citation type="journal article" date="2010" name="Science">
        <title>Plasticity of animal genome architecture unmasked by rapid evolution of a pelagic tunicate.</title>
        <authorList>
            <person name="Denoeud F."/>
            <person name="Henriet S."/>
            <person name="Mungpakdee S."/>
            <person name="Aury J.M."/>
            <person name="Da Silva C."/>
            <person name="Brinkmann H."/>
            <person name="Mikhaleva J."/>
            <person name="Olsen L.C."/>
            <person name="Jubin C."/>
            <person name="Canestro C."/>
            <person name="Bouquet J.M."/>
            <person name="Danks G."/>
            <person name="Poulain J."/>
            <person name="Campsteijn C."/>
            <person name="Adamski M."/>
            <person name="Cross I."/>
            <person name="Yadetie F."/>
            <person name="Muffato M."/>
            <person name="Louis A."/>
            <person name="Butcher S."/>
            <person name="Tsagkogeorga G."/>
            <person name="Konrad A."/>
            <person name="Singh S."/>
            <person name="Jensen M.F."/>
            <person name="Cong E.H."/>
            <person name="Eikeseth-Otteraa H."/>
            <person name="Noel B."/>
            <person name="Anthouard V."/>
            <person name="Porcel B.M."/>
            <person name="Kachouri-Lafond R."/>
            <person name="Nishino A."/>
            <person name="Ugolini M."/>
            <person name="Chourrout P."/>
            <person name="Nishida H."/>
            <person name="Aasland R."/>
            <person name="Huzurbazar S."/>
            <person name="Westhof E."/>
            <person name="Delsuc F."/>
            <person name="Lehrach H."/>
            <person name="Reinhardt R."/>
            <person name="Weissenbach J."/>
            <person name="Roy S.W."/>
            <person name="Artiguenave F."/>
            <person name="Postlethwait J.H."/>
            <person name="Manak J.R."/>
            <person name="Thompson E.M."/>
            <person name="Jaillon O."/>
            <person name="Du Pasquier L."/>
            <person name="Boudinot P."/>
            <person name="Liberles D.A."/>
            <person name="Volff J.N."/>
            <person name="Philippe H."/>
            <person name="Lenhard B."/>
            <person name="Roest Crollius H."/>
            <person name="Wincker P."/>
            <person name="Chourrout D."/>
        </authorList>
    </citation>
    <scope>NUCLEOTIDE SEQUENCE [LARGE SCALE GENOMIC DNA]</scope>
</reference>
<evidence type="ECO:0000313" key="8">
    <source>
        <dbReference type="Proteomes" id="UP000001307"/>
    </source>
</evidence>
<dbReference type="PROSITE" id="PS50082">
    <property type="entry name" value="WD_REPEATS_2"/>
    <property type="match status" value="1"/>
</dbReference>
<dbReference type="PANTHER" id="PTHR13211:SF0">
    <property type="entry name" value="TELOMERASE CAJAL BODY PROTEIN 1"/>
    <property type="match status" value="1"/>
</dbReference>
<feature type="compositionally biased region" description="Basic residues" evidence="6">
    <location>
        <begin position="262"/>
        <end position="272"/>
    </location>
</feature>
<dbReference type="GO" id="GO:0003723">
    <property type="term" value="F:RNA binding"/>
    <property type="evidence" value="ECO:0007669"/>
    <property type="project" value="TreeGrafter"/>
</dbReference>
<dbReference type="PANTHER" id="PTHR13211">
    <property type="entry name" value="TELOMERASE CAJAL BODY PROTEIN 1"/>
    <property type="match status" value="1"/>
</dbReference>
<dbReference type="AlphaFoldDB" id="E4WZU7"/>
<dbReference type="InterPro" id="IPR051150">
    <property type="entry name" value="SWT21/TCAB1_mRNA_Telomere"/>
</dbReference>
<dbReference type="InterPro" id="IPR001680">
    <property type="entry name" value="WD40_rpt"/>
</dbReference>
<evidence type="ECO:0000256" key="5">
    <source>
        <dbReference type="PROSITE-ProRule" id="PRU00221"/>
    </source>
</evidence>
<comment type="similarity">
    <text evidence="1">Belongs to the TCAB1 family.</text>
</comment>
<organism evidence="7">
    <name type="scientific">Oikopleura dioica</name>
    <name type="common">Tunicate</name>
    <dbReference type="NCBI Taxonomy" id="34765"/>
    <lineage>
        <taxon>Eukaryota</taxon>
        <taxon>Metazoa</taxon>
        <taxon>Chordata</taxon>
        <taxon>Tunicata</taxon>
        <taxon>Appendicularia</taxon>
        <taxon>Copelata</taxon>
        <taxon>Oikopleuridae</taxon>
        <taxon>Oikopleura</taxon>
    </lineage>
</organism>
<dbReference type="GO" id="GO:0015030">
    <property type="term" value="C:Cajal body"/>
    <property type="evidence" value="ECO:0007669"/>
    <property type="project" value="TreeGrafter"/>
</dbReference>
<name>E4WZU7_OIKDI</name>
<dbReference type="PROSITE" id="PS50007">
    <property type="entry name" value="PIPLC_X_DOMAIN"/>
    <property type="match status" value="1"/>
</dbReference>
<dbReference type="GO" id="GO:0030576">
    <property type="term" value="P:Cajal body organization"/>
    <property type="evidence" value="ECO:0007669"/>
    <property type="project" value="TreeGrafter"/>
</dbReference>
<feature type="compositionally biased region" description="Polar residues" evidence="6">
    <location>
        <begin position="312"/>
        <end position="321"/>
    </location>
</feature>
<dbReference type="Gene3D" id="2.130.10.10">
    <property type="entry name" value="YVTN repeat-like/Quinoprotein amine dehydrogenase"/>
    <property type="match status" value="1"/>
</dbReference>
<dbReference type="EMBL" id="FN653019">
    <property type="protein sequence ID" value="CBY22693.1"/>
    <property type="molecule type" value="Genomic_DNA"/>
</dbReference>
<evidence type="ECO:0000256" key="3">
    <source>
        <dbReference type="ARBA" id="ARBA00041558"/>
    </source>
</evidence>
<comment type="subunit">
    <text evidence="4">Component of the telomerase holoenzyme complex composed of one molecule of TERT, one molecule of WRAP53/TCAB1, two molecules of H/ACA ribonucleoprotein complex subunits DKC1, NOP10, NHP2 and GAR1, and a telomerase RNA template component (TERC). The telomerase holoenzyme complex is associated with TEP1, SMG6/EST1A and POT1. Interacts with the chaperonin-containing T-complex (TRiC) complex; which mediates the folding of WRAP53/TCAB1. Interacts with COIL. Interacts with SMN1. Interacts with RNF8. Interacts with histone H2AX.</text>
</comment>
<feature type="region of interest" description="Disordered" evidence="6">
    <location>
        <begin position="1"/>
        <end position="69"/>
    </location>
</feature>
<dbReference type="InParanoid" id="E4WZU7"/>
<feature type="compositionally biased region" description="Polar residues" evidence="6">
    <location>
        <begin position="124"/>
        <end position="135"/>
    </location>
</feature>